<dbReference type="PANTHER" id="PTHR46148:SF52">
    <property type="entry name" value="OS04G0603800 PROTEIN"/>
    <property type="match status" value="1"/>
</dbReference>
<gene>
    <name evidence="2" type="ORF">A4A49_04656</name>
</gene>
<evidence type="ECO:0000313" key="2">
    <source>
        <dbReference type="EMBL" id="OIT08431.1"/>
    </source>
</evidence>
<keyword evidence="3" id="KW-1185">Reference proteome</keyword>
<dbReference type="OMA" id="CHRWMIT"/>
<feature type="domain" description="Chromo" evidence="1">
    <location>
        <begin position="107"/>
        <end position="144"/>
    </location>
</feature>
<dbReference type="Gene3D" id="2.40.50.40">
    <property type="match status" value="1"/>
</dbReference>
<reference evidence="2" key="1">
    <citation type="submission" date="2016-11" db="EMBL/GenBank/DDBJ databases">
        <title>The genome of Nicotiana attenuata.</title>
        <authorList>
            <person name="Xu S."/>
            <person name="Brockmoeller T."/>
            <person name="Gaquerel E."/>
            <person name="Navarro A."/>
            <person name="Kuhl H."/>
            <person name="Gase K."/>
            <person name="Ling Z."/>
            <person name="Zhou W."/>
            <person name="Kreitzer C."/>
            <person name="Stanke M."/>
            <person name="Tang H."/>
            <person name="Lyons E."/>
            <person name="Pandey P."/>
            <person name="Pandey S.P."/>
            <person name="Timmermann B."/>
            <person name="Baldwin I.T."/>
        </authorList>
    </citation>
    <scope>NUCLEOTIDE SEQUENCE [LARGE SCALE GENOMIC DNA]</scope>
    <source>
        <strain evidence="2">UT</strain>
    </source>
</reference>
<dbReference type="Pfam" id="PF24626">
    <property type="entry name" value="SH3_Tf2-1"/>
    <property type="match status" value="1"/>
</dbReference>
<evidence type="ECO:0000313" key="3">
    <source>
        <dbReference type="Proteomes" id="UP000187609"/>
    </source>
</evidence>
<dbReference type="SMART" id="SM00298">
    <property type="entry name" value="CHROMO"/>
    <property type="match status" value="1"/>
</dbReference>
<dbReference type="InterPro" id="IPR000953">
    <property type="entry name" value="Chromo/chromo_shadow_dom"/>
</dbReference>
<evidence type="ECO:0000259" key="1">
    <source>
        <dbReference type="PROSITE" id="PS50013"/>
    </source>
</evidence>
<name>A0A1J6JFI0_NICAT</name>
<proteinExistence type="predicted"/>
<dbReference type="Proteomes" id="UP000187609">
    <property type="component" value="Unassembled WGS sequence"/>
</dbReference>
<dbReference type="InterPro" id="IPR016197">
    <property type="entry name" value="Chromo-like_dom_sf"/>
</dbReference>
<dbReference type="EMBL" id="MJEQ01037183">
    <property type="protein sequence ID" value="OIT08431.1"/>
    <property type="molecule type" value="Genomic_DNA"/>
</dbReference>
<dbReference type="Gramene" id="OIT08431">
    <property type="protein sequence ID" value="OIT08431"/>
    <property type="gene ID" value="A4A49_04656"/>
</dbReference>
<dbReference type="PANTHER" id="PTHR46148">
    <property type="entry name" value="CHROMO DOMAIN-CONTAINING PROTEIN"/>
    <property type="match status" value="1"/>
</dbReference>
<sequence length="182" mass="21363">MKRNADRNRQPLEFNVGNKVLLKLTPHIWKKISSKMCHRWMITKYDDPFEVVKKVGEVTYRPNLPERLKIHPTFHVSYLKWLHEDVEDPTRAVPKCTPPVERKQFEKSIEKILDQHTLGQSKNNNRTEFLVQWTGKQEYDATWEKGLSLWQFQDQRKVYLDSASSRAMSSSGGGSLLVPRLV</sequence>
<accession>A0A1J6JFI0</accession>
<dbReference type="PROSITE" id="PS50013">
    <property type="entry name" value="CHROMO_2"/>
    <property type="match status" value="1"/>
</dbReference>
<protein>
    <recommendedName>
        <fullName evidence="1">Chromo domain-containing protein</fullName>
    </recommendedName>
</protein>
<dbReference type="AlphaFoldDB" id="A0A1J6JFI0"/>
<dbReference type="SUPFAM" id="SSF54160">
    <property type="entry name" value="Chromo domain-like"/>
    <property type="match status" value="1"/>
</dbReference>
<organism evidence="2 3">
    <name type="scientific">Nicotiana attenuata</name>
    <name type="common">Coyote tobacco</name>
    <dbReference type="NCBI Taxonomy" id="49451"/>
    <lineage>
        <taxon>Eukaryota</taxon>
        <taxon>Viridiplantae</taxon>
        <taxon>Streptophyta</taxon>
        <taxon>Embryophyta</taxon>
        <taxon>Tracheophyta</taxon>
        <taxon>Spermatophyta</taxon>
        <taxon>Magnoliopsida</taxon>
        <taxon>eudicotyledons</taxon>
        <taxon>Gunneridae</taxon>
        <taxon>Pentapetalae</taxon>
        <taxon>asterids</taxon>
        <taxon>lamiids</taxon>
        <taxon>Solanales</taxon>
        <taxon>Solanaceae</taxon>
        <taxon>Nicotianoideae</taxon>
        <taxon>Nicotianeae</taxon>
        <taxon>Nicotiana</taxon>
    </lineage>
</organism>
<dbReference type="InterPro" id="IPR056924">
    <property type="entry name" value="SH3_Tf2-1"/>
</dbReference>
<comment type="caution">
    <text evidence="2">The sequence shown here is derived from an EMBL/GenBank/DDBJ whole genome shotgun (WGS) entry which is preliminary data.</text>
</comment>